<evidence type="ECO:0000313" key="2">
    <source>
        <dbReference type="EMBL" id="KAG5194058.1"/>
    </source>
</evidence>
<gene>
    <name evidence="2" type="ORF">JEQ12_020419</name>
</gene>
<comment type="caution">
    <text evidence="2">The sequence shown here is derived from an EMBL/GenBank/DDBJ whole genome shotgun (WGS) entry which is preliminary data.</text>
</comment>
<dbReference type="EMBL" id="JAEMGP010000027">
    <property type="protein sequence ID" value="KAG5194058.1"/>
    <property type="molecule type" value="Genomic_DNA"/>
</dbReference>
<accession>A0A835ZRL1</accession>
<name>A0A835ZRL1_SHEEP</name>
<protein>
    <submittedName>
        <fullName evidence="2">Uncharacterized protein</fullName>
    </submittedName>
</protein>
<feature type="compositionally biased region" description="Low complexity" evidence="1">
    <location>
        <begin position="64"/>
        <end position="77"/>
    </location>
</feature>
<organism evidence="2 3">
    <name type="scientific">Ovis aries</name>
    <name type="common">Sheep</name>
    <dbReference type="NCBI Taxonomy" id="9940"/>
    <lineage>
        <taxon>Eukaryota</taxon>
        <taxon>Metazoa</taxon>
        <taxon>Chordata</taxon>
        <taxon>Craniata</taxon>
        <taxon>Vertebrata</taxon>
        <taxon>Euteleostomi</taxon>
        <taxon>Mammalia</taxon>
        <taxon>Eutheria</taxon>
        <taxon>Laurasiatheria</taxon>
        <taxon>Artiodactyla</taxon>
        <taxon>Ruminantia</taxon>
        <taxon>Pecora</taxon>
        <taxon>Bovidae</taxon>
        <taxon>Caprinae</taxon>
        <taxon>Ovis</taxon>
    </lineage>
</organism>
<reference evidence="2 3" key="1">
    <citation type="submission" date="2020-12" db="EMBL/GenBank/DDBJ databases">
        <title>De novo assembly of Tibetan sheep genome.</title>
        <authorList>
            <person name="Li X."/>
        </authorList>
    </citation>
    <scope>NUCLEOTIDE SEQUENCE [LARGE SCALE GENOMIC DNA]</scope>
    <source>
        <tissue evidence="2">Heart</tissue>
    </source>
</reference>
<evidence type="ECO:0000256" key="1">
    <source>
        <dbReference type="SAM" id="MobiDB-lite"/>
    </source>
</evidence>
<proteinExistence type="predicted"/>
<sequence length="100" mass="11010">MSDQSKGLDSEKVRKLMRKIKSTLQLNEGRDKKGKKSTILVFCHHPQNEKKNENQPMADEEILGDSSNSSLDDSPSTPLCPPGARDLEQSVVTTGKALTD</sequence>
<evidence type="ECO:0000313" key="3">
    <source>
        <dbReference type="Proteomes" id="UP000664991"/>
    </source>
</evidence>
<dbReference type="AlphaFoldDB" id="A0A835ZRL1"/>
<dbReference type="Proteomes" id="UP000664991">
    <property type="component" value="Unassembled WGS sequence"/>
</dbReference>
<feature type="region of interest" description="Disordered" evidence="1">
    <location>
        <begin position="45"/>
        <end position="100"/>
    </location>
</feature>